<evidence type="ECO:0000256" key="1">
    <source>
        <dbReference type="SAM" id="SignalP"/>
    </source>
</evidence>
<sequence length="151" mass="17503">MAYVLTFTFLLMEVVYGQHVVKECPFDKTTWLRRSSDMGCKLGLDYHCILSYNATLYEVCIKSKVFASDRDGCPWIQFYDGEPLFGAKNTKCPNYLEGCPPINHTSYESSQLYNYPKCLIPEKYRILEKEINMCVMSPIKECMNSEQCILL</sequence>
<accession>A0A194ANT9</accession>
<dbReference type="EMBL" id="GELH01000110">
    <property type="protein sequence ID" value="JAS04162.1"/>
    <property type="molecule type" value="Transcribed_RNA"/>
</dbReference>
<proteinExistence type="predicted"/>
<keyword evidence="1" id="KW-0732">Signal</keyword>
<organism evidence="2">
    <name type="scientific">Pinctada fucata</name>
    <name type="common">Akoya pearl oyster</name>
    <name type="synonym">Pinctada imbricata fucata</name>
    <dbReference type="NCBI Taxonomy" id="50426"/>
    <lineage>
        <taxon>Eukaryota</taxon>
        <taxon>Metazoa</taxon>
        <taxon>Spiralia</taxon>
        <taxon>Lophotrochozoa</taxon>
        <taxon>Mollusca</taxon>
        <taxon>Bivalvia</taxon>
        <taxon>Autobranchia</taxon>
        <taxon>Pteriomorphia</taxon>
        <taxon>Pterioida</taxon>
        <taxon>Pterioidea</taxon>
        <taxon>Pteriidae</taxon>
        <taxon>Pinctada</taxon>
    </lineage>
</organism>
<evidence type="ECO:0008006" key="3">
    <source>
        <dbReference type="Google" id="ProtNLM"/>
    </source>
</evidence>
<name>A0A194ANT9_PINFU</name>
<dbReference type="AlphaFoldDB" id="A0A194ANT9"/>
<evidence type="ECO:0000313" key="2">
    <source>
        <dbReference type="EMBL" id="JAS04162.1"/>
    </source>
</evidence>
<reference evidence="2" key="1">
    <citation type="submission" date="2016-03" db="EMBL/GenBank/DDBJ databases">
        <authorList>
            <person name="Ploux O."/>
        </authorList>
    </citation>
    <scope>NUCLEOTIDE SEQUENCE</scope>
    <source>
        <tissue evidence="2">Mantle</tissue>
    </source>
</reference>
<feature type="signal peptide" evidence="1">
    <location>
        <begin position="1"/>
        <end position="17"/>
    </location>
</feature>
<dbReference type="EMBL" id="GELH01000109">
    <property type="protein sequence ID" value="JAS04163.1"/>
    <property type="molecule type" value="Transcribed_RNA"/>
</dbReference>
<protein>
    <recommendedName>
        <fullName evidence="3">DUF4789 domain-containing protein</fullName>
    </recommendedName>
</protein>
<feature type="chain" id="PRO_5013481191" description="DUF4789 domain-containing protein" evidence="1">
    <location>
        <begin position="18"/>
        <end position="151"/>
    </location>
</feature>